<proteinExistence type="predicted"/>
<evidence type="ECO:0000313" key="2">
    <source>
        <dbReference type="EMBL" id="QCY68562.1"/>
    </source>
</evidence>
<dbReference type="Pfam" id="PF00582">
    <property type="entry name" value="Usp"/>
    <property type="match status" value="1"/>
</dbReference>
<dbReference type="InterPro" id="IPR006016">
    <property type="entry name" value="UspA"/>
</dbReference>
<name>A0A5B7X1J7_9FLAO</name>
<feature type="domain" description="UspA" evidence="1">
    <location>
        <begin position="1"/>
        <end position="146"/>
    </location>
</feature>
<dbReference type="Gene3D" id="3.40.50.12370">
    <property type="match status" value="1"/>
</dbReference>
<dbReference type="KEGG" id="afla:FHG64_03665"/>
<evidence type="ECO:0000313" key="3">
    <source>
        <dbReference type="Proteomes" id="UP000309016"/>
    </source>
</evidence>
<dbReference type="CDD" id="cd00293">
    <property type="entry name" value="USP-like"/>
    <property type="match status" value="1"/>
</dbReference>
<reference evidence="2 3" key="1">
    <citation type="submission" date="2019-06" db="EMBL/GenBank/DDBJ databases">
        <title>Complete genome sequence of Antarcticibacterium flavum KCTC 52984T from an Antarctic marine sediment.</title>
        <authorList>
            <person name="Lee Y.M."/>
            <person name="Shin S.C."/>
        </authorList>
    </citation>
    <scope>NUCLEOTIDE SEQUENCE [LARGE SCALE GENOMIC DNA]</scope>
    <source>
        <strain evidence="2 3">KCTC 52984</strain>
    </source>
</reference>
<dbReference type="RefSeq" id="WP_139065147.1">
    <property type="nucleotide sequence ID" value="NZ_CP040812.1"/>
</dbReference>
<organism evidence="2 3">
    <name type="scientific">Antarcticibacterium flavum</name>
    <dbReference type="NCBI Taxonomy" id="2058175"/>
    <lineage>
        <taxon>Bacteria</taxon>
        <taxon>Pseudomonadati</taxon>
        <taxon>Bacteroidota</taxon>
        <taxon>Flavobacteriia</taxon>
        <taxon>Flavobacteriales</taxon>
        <taxon>Flavobacteriaceae</taxon>
        <taxon>Antarcticibacterium</taxon>
    </lineage>
</organism>
<dbReference type="OrthoDB" id="9788959at2"/>
<dbReference type="EMBL" id="CP040812">
    <property type="protein sequence ID" value="QCY68562.1"/>
    <property type="molecule type" value="Genomic_DNA"/>
</dbReference>
<evidence type="ECO:0000259" key="1">
    <source>
        <dbReference type="Pfam" id="PF00582"/>
    </source>
</evidence>
<protein>
    <submittedName>
        <fullName evidence="2">Universal stress protein</fullName>
    </submittedName>
</protein>
<gene>
    <name evidence="2" type="ORF">FHG64_03665</name>
</gene>
<dbReference type="AlphaFoldDB" id="A0A5B7X1J7"/>
<dbReference type="Proteomes" id="UP000309016">
    <property type="component" value="Chromosome"/>
</dbReference>
<dbReference type="SUPFAM" id="SSF52402">
    <property type="entry name" value="Adenine nucleotide alpha hydrolases-like"/>
    <property type="match status" value="2"/>
</dbReference>
<accession>A0A5B7X1J7</accession>
<keyword evidence="3" id="KW-1185">Reference proteome</keyword>
<sequence length="284" mass="32379">MKTILLPTDFSLNSHNAISYALNFYKDEECRFILLNSYKVNGYMQNSRFIPIPGESERDKVRQESREKIHQLLKEIEQRYPNPKHSFSTVTKNQQLVAAIAEEINKQPIAVVIIGTQGNTAAHDVSYGSNTISIMEEIHNCPILAIPSHVRFSKIKEVVLASGFKVPPLEEEYIFIKELLNKTGAAIRVLHVMENGLSKSQQENKEDLKTILKEVPHSFHSLAHVSVAIGIYCFTESRGSDMVAFVNKRHSFFQNVLFNPLYKNLGNYSQIPVLIMQTREVFKN</sequence>